<dbReference type="CDD" id="cd05233">
    <property type="entry name" value="SDR_c"/>
    <property type="match status" value="1"/>
</dbReference>
<evidence type="ECO:0000313" key="5">
    <source>
        <dbReference type="Proteomes" id="UP000054526"/>
    </source>
</evidence>
<dbReference type="PRINTS" id="PR00080">
    <property type="entry name" value="SDRFAMILY"/>
</dbReference>
<reference evidence="4 5" key="1">
    <citation type="submission" date="2014-12" db="EMBL/GenBank/DDBJ databases">
        <title>Draft genome sequence of Cohnella kolymensis strain B-2846.</title>
        <authorList>
            <person name="Karlyshev A.V."/>
            <person name="Kudryashova E.B."/>
        </authorList>
    </citation>
    <scope>NUCLEOTIDE SEQUENCE [LARGE SCALE GENOMIC DNA]</scope>
    <source>
        <strain evidence="4 5">VKM B-2846</strain>
    </source>
</reference>
<name>A0ABR5A7Q4_9BACL</name>
<dbReference type="InterPro" id="IPR036291">
    <property type="entry name" value="NAD(P)-bd_dom_sf"/>
</dbReference>
<dbReference type="PANTHER" id="PTHR42760">
    <property type="entry name" value="SHORT-CHAIN DEHYDROGENASES/REDUCTASES FAMILY MEMBER"/>
    <property type="match status" value="1"/>
</dbReference>
<dbReference type="Proteomes" id="UP000054526">
    <property type="component" value="Unassembled WGS sequence"/>
</dbReference>
<gene>
    <name evidence="4" type="ORF">SD71_03770</name>
</gene>
<dbReference type="RefSeq" id="WP_041059899.1">
    <property type="nucleotide sequence ID" value="NZ_JXAL01000002.1"/>
</dbReference>
<dbReference type="InterPro" id="IPR002347">
    <property type="entry name" value="SDR_fam"/>
</dbReference>
<evidence type="ECO:0000313" key="4">
    <source>
        <dbReference type="EMBL" id="KIL37095.1"/>
    </source>
</evidence>
<proteinExistence type="inferred from homology"/>
<sequence>MNSNALENTYIVITGASSGLGYAMAEALLQAGATVALASKQGSKLNDAVNRLKLQGYPAVGLPLDVRSEQSVEEAVQWVNREWGRLDVLINNAGIGMRTVNPRFLVEPQPFFEVTPEGFRNLIDTNLTGYFLVTRGFAPLMIKHGKGRIINISMNHETMKRKGFVPYGPSRAATESLSYIMAEDLKEYGITVNMLLPGGATITGMIPDDIRKDAESQLQLLDPAVMAEPIVFLASAEAEGMTGERIVAVDFNNWLQRRG</sequence>
<evidence type="ECO:0000256" key="3">
    <source>
        <dbReference type="RuleBase" id="RU000363"/>
    </source>
</evidence>
<dbReference type="Gene3D" id="3.40.50.720">
    <property type="entry name" value="NAD(P)-binding Rossmann-like Domain"/>
    <property type="match status" value="1"/>
</dbReference>
<comment type="caution">
    <text evidence="4">The sequence shown here is derived from an EMBL/GenBank/DDBJ whole genome shotgun (WGS) entry which is preliminary data.</text>
</comment>
<dbReference type="SUPFAM" id="SSF51735">
    <property type="entry name" value="NAD(P)-binding Rossmann-fold domains"/>
    <property type="match status" value="1"/>
</dbReference>
<comment type="similarity">
    <text evidence="1 3">Belongs to the short-chain dehydrogenases/reductases (SDR) family.</text>
</comment>
<dbReference type="PANTHER" id="PTHR42760:SF37">
    <property type="entry name" value="CLAVALDEHYDE DEHYDROGENASE"/>
    <property type="match status" value="1"/>
</dbReference>
<dbReference type="PRINTS" id="PR00081">
    <property type="entry name" value="GDHRDH"/>
</dbReference>
<dbReference type="Pfam" id="PF00106">
    <property type="entry name" value="adh_short"/>
    <property type="match status" value="1"/>
</dbReference>
<keyword evidence="2" id="KW-0560">Oxidoreductase</keyword>
<evidence type="ECO:0000256" key="2">
    <source>
        <dbReference type="ARBA" id="ARBA00023002"/>
    </source>
</evidence>
<organism evidence="4 5">
    <name type="scientific">Cohnella kolymensis</name>
    <dbReference type="NCBI Taxonomy" id="1590652"/>
    <lineage>
        <taxon>Bacteria</taxon>
        <taxon>Bacillati</taxon>
        <taxon>Bacillota</taxon>
        <taxon>Bacilli</taxon>
        <taxon>Bacillales</taxon>
        <taxon>Paenibacillaceae</taxon>
        <taxon>Cohnella</taxon>
    </lineage>
</organism>
<dbReference type="EMBL" id="JXAL01000002">
    <property type="protein sequence ID" value="KIL37095.1"/>
    <property type="molecule type" value="Genomic_DNA"/>
</dbReference>
<accession>A0ABR5A7Q4</accession>
<keyword evidence="5" id="KW-1185">Reference proteome</keyword>
<evidence type="ECO:0000256" key="1">
    <source>
        <dbReference type="ARBA" id="ARBA00006484"/>
    </source>
</evidence>
<protein>
    <submittedName>
        <fullName evidence="4">Dehydrogenase</fullName>
    </submittedName>
</protein>